<comment type="subcellular location">
    <subcellularLocation>
        <location evidence="1">Membrane</location>
    </subcellularLocation>
</comment>
<dbReference type="PRINTS" id="PR00119">
    <property type="entry name" value="CATATPASE"/>
</dbReference>
<dbReference type="GO" id="GO:0019829">
    <property type="term" value="F:ATPase-coupled monoatomic cation transmembrane transporter activity"/>
    <property type="evidence" value="ECO:0007669"/>
    <property type="project" value="InterPro"/>
</dbReference>
<feature type="transmembrane region" description="Helical" evidence="8">
    <location>
        <begin position="40"/>
        <end position="57"/>
    </location>
</feature>
<dbReference type="SFLD" id="SFLDF00027">
    <property type="entry name" value="p-type_atpase"/>
    <property type="match status" value="1"/>
</dbReference>
<dbReference type="InterPro" id="IPR044492">
    <property type="entry name" value="P_typ_ATPase_HD_dom"/>
</dbReference>
<dbReference type="NCBIfam" id="TIGR01494">
    <property type="entry name" value="ATPase_P-type"/>
    <property type="match status" value="1"/>
</dbReference>
<dbReference type="FunFam" id="2.70.150.10:FF:000002">
    <property type="entry name" value="Copper-transporting ATPase 1, putative"/>
    <property type="match status" value="1"/>
</dbReference>
<dbReference type="NCBIfam" id="TIGR01512">
    <property type="entry name" value="ATPase-IB2_Cd"/>
    <property type="match status" value="1"/>
</dbReference>
<feature type="domain" description="P-type ATPase A" evidence="9">
    <location>
        <begin position="151"/>
        <end position="251"/>
    </location>
</feature>
<dbReference type="InterPro" id="IPR036412">
    <property type="entry name" value="HAD-like_sf"/>
</dbReference>
<feature type="transmembrane region" description="Helical" evidence="8">
    <location>
        <begin position="270"/>
        <end position="290"/>
    </location>
</feature>
<dbReference type="InterPro" id="IPR018303">
    <property type="entry name" value="ATPase_P-typ_P_site"/>
</dbReference>
<dbReference type="InterPro" id="IPR023298">
    <property type="entry name" value="ATPase_P-typ_TM_dom_sf"/>
</dbReference>
<evidence type="ECO:0000313" key="10">
    <source>
        <dbReference type="EMBL" id="AGF93020.1"/>
    </source>
</evidence>
<name>M1PPJ8_9ZZZZ</name>
<dbReference type="GO" id="GO:0016020">
    <property type="term" value="C:membrane"/>
    <property type="evidence" value="ECO:0007669"/>
    <property type="project" value="UniProtKB-SubCell"/>
</dbReference>
<dbReference type="SUPFAM" id="SSF56784">
    <property type="entry name" value="HAD-like"/>
    <property type="match status" value="1"/>
</dbReference>
<evidence type="ECO:0000256" key="4">
    <source>
        <dbReference type="ARBA" id="ARBA00022723"/>
    </source>
</evidence>
<dbReference type="SUPFAM" id="SSF81653">
    <property type="entry name" value="Calcium ATPase, transduction domain A"/>
    <property type="match status" value="1"/>
</dbReference>
<evidence type="ECO:0000256" key="1">
    <source>
        <dbReference type="ARBA" id="ARBA00004370"/>
    </source>
</evidence>
<dbReference type="Gene3D" id="3.40.1110.10">
    <property type="entry name" value="Calcium-transporting ATPase, cytoplasmic domain N"/>
    <property type="match status" value="1"/>
</dbReference>
<dbReference type="GO" id="GO:0016887">
    <property type="term" value="F:ATP hydrolysis activity"/>
    <property type="evidence" value="ECO:0007669"/>
    <property type="project" value="InterPro"/>
</dbReference>
<sequence>MEKEADECPYCEARIRDLDKHIELQHEELSLWRFFLDSKNTVLTGFILLISLTFLLLDSTLSLTGFAVYKIFMAMGIIVGGVPLVREAIHELIDERTFDVDALVIVAAVGAVMIGYWSEAAVLVFLFSIAERLEDYSVFRSRRSLKELLDLSPTEARVLKDGKTNILKPEEVDLGDVVIVKPGERIPVDGKIKEGNSAIDESPITGESVPKEKEIGDEVFAGTLNKEGLLKISTTKRSRESTLSRIVEMVEDAEARKADTEKFINRFARYYTPAILVMAVMVFTVPVFLFDLSFEQWLYRALILLVLSCPCAFVVSTPVTMVSAVTKSAKEGLLIKGSIFLEKIKDTKTVVFDKTGTLTTGDFAVTEIIPLAEMEKKKIALVSKSLESYSDHPLAGPIVEYAERLNGEDNYEVEEFSSLSGTGIKGTIEDETYRIGNPDIFDIDEKVERKINELTSEGKTVVVLGNDEGPIALIALEDTIREGAREIIAKLKEHGVEPIMLTGDNEKTAAAVAKKLGIERYISNVLPDEKLEEIEKLQEEGHVTMIGDGVNDAPALVKSDVGIAMGAAGSDTAMESADMALMEDDLSKLDYLFNLSEKTMRVVKENVMASIGVKFALAVLTFFGLVTLWIAVGVGDVGMALLVTFNALLLGKR</sequence>
<feature type="transmembrane region" description="Helical" evidence="8">
    <location>
        <begin position="302"/>
        <end position="326"/>
    </location>
</feature>
<dbReference type="InterPro" id="IPR023299">
    <property type="entry name" value="ATPase_P-typ_cyto_dom_N"/>
</dbReference>
<proteinExistence type="inferred from homology"/>
<protein>
    <submittedName>
        <fullName evidence="10">Heavy metal translocating P-type ATPase</fullName>
    </submittedName>
</protein>
<comment type="similarity">
    <text evidence="2">Belongs to the cation transport ATPase (P-type) (TC 3.A.3) family. Type IB subfamily.</text>
</comment>
<keyword evidence="4" id="KW-0479">Metal-binding</keyword>
<accession>M1PPJ8</accession>
<dbReference type="Pfam" id="PF00702">
    <property type="entry name" value="Hydrolase"/>
    <property type="match status" value="1"/>
</dbReference>
<organism evidence="10">
    <name type="scientific">uncultured organism</name>
    <dbReference type="NCBI Taxonomy" id="155900"/>
    <lineage>
        <taxon>unclassified sequences</taxon>
        <taxon>environmental samples</taxon>
    </lineage>
</organism>
<dbReference type="GO" id="GO:0046872">
    <property type="term" value="F:metal ion binding"/>
    <property type="evidence" value="ECO:0007669"/>
    <property type="project" value="UniProtKB-KW"/>
</dbReference>
<dbReference type="InterPro" id="IPR023214">
    <property type="entry name" value="HAD_sf"/>
</dbReference>
<dbReference type="Gene3D" id="2.70.150.10">
    <property type="entry name" value="Calcium-transporting ATPase, cytoplasmic transduction domain A"/>
    <property type="match status" value="1"/>
</dbReference>
<dbReference type="PROSITE" id="PS00154">
    <property type="entry name" value="ATPASE_E1_E2"/>
    <property type="match status" value="1"/>
</dbReference>
<feature type="transmembrane region" description="Helical" evidence="8">
    <location>
        <begin position="606"/>
        <end position="623"/>
    </location>
</feature>
<dbReference type="InterPro" id="IPR027256">
    <property type="entry name" value="P-typ_ATPase_IB"/>
</dbReference>
<gene>
    <name evidence="10" type="ORF">FLSS-7_0029</name>
</gene>
<dbReference type="PANTHER" id="PTHR48085">
    <property type="entry name" value="CADMIUM/ZINC-TRANSPORTING ATPASE HMA2-RELATED"/>
    <property type="match status" value="1"/>
</dbReference>
<feature type="transmembrane region" description="Helical" evidence="8">
    <location>
        <begin position="105"/>
        <end position="130"/>
    </location>
</feature>
<keyword evidence="5" id="KW-1278">Translocase</keyword>
<evidence type="ECO:0000256" key="6">
    <source>
        <dbReference type="ARBA" id="ARBA00022989"/>
    </source>
</evidence>
<reference evidence="10" key="1">
    <citation type="journal article" date="2013" name="Syst. Appl. Microbiol.">
        <title>New insights into the archaeal diversity of a hypersaline microbial mat obtained by a metagenomic approach.</title>
        <authorList>
            <person name="Lopez-Lopez A."/>
            <person name="Richter M."/>
            <person name="Pena A."/>
            <person name="Tamames J."/>
            <person name="Rossello-Mora R."/>
        </authorList>
    </citation>
    <scope>NUCLEOTIDE SEQUENCE</scope>
</reference>
<dbReference type="InterPro" id="IPR051014">
    <property type="entry name" value="Cation_Transport_ATPase_IB"/>
</dbReference>
<evidence type="ECO:0000256" key="8">
    <source>
        <dbReference type="SAM" id="Phobius"/>
    </source>
</evidence>
<evidence type="ECO:0000256" key="2">
    <source>
        <dbReference type="ARBA" id="ARBA00006024"/>
    </source>
</evidence>
<dbReference type="EMBL" id="JX684079">
    <property type="protein sequence ID" value="AGF93020.1"/>
    <property type="molecule type" value="Genomic_DNA"/>
</dbReference>
<dbReference type="InterPro" id="IPR008250">
    <property type="entry name" value="ATPase_P-typ_transduc_dom_A_sf"/>
</dbReference>
<dbReference type="SFLD" id="SFLDG00002">
    <property type="entry name" value="C1.7:_P-type_atpase_like"/>
    <property type="match status" value="1"/>
</dbReference>
<dbReference type="SFLD" id="SFLDS00003">
    <property type="entry name" value="Haloacid_Dehalogenase"/>
    <property type="match status" value="1"/>
</dbReference>
<dbReference type="PRINTS" id="PR00941">
    <property type="entry name" value="CDATPASE"/>
</dbReference>
<evidence type="ECO:0000256" key="3">
    <source>
        <dbReference type="ARBA" id="ARBA00022692"/>
    </source>
</evidence>
<keyword evidence="3 8" id="KW-0812">Transmembrane</keyword>
<dbReference type="SUPFAM" id="SSF81665">
    <property type="entry name" value="Calcium ATPase, transmembrane domain M"/>
    <property type="match status" value="1"/>
</dbReference>
<keyword evidence="7 8" id="KW-0472">Membrane</keyword>
<dbReference type="Gene3D" id="3.40.50.1000">
    <property type="entry name" value="HAD superfamily/HAD-like"/>
    <property type="match status" value="1"/>
</dbReference>
<evidence type="ECO:0000256" key="5">
    <source>
        <dbReference type="ARBA" id="ARBA00022967"/>
    </source>
</evidence>
<dbReference type="GO" id="GO:0005524">
    <property type="term" value="F:ATP binding"/>
    <property type="evidence" value="ECO:0007669"/>
    <property type="project" value="InterPro"/>
</dbReference>
<feature type="transmembrane region" description="Helical" evidence="8">
    <location>
        <begin position="66"/>
        <end position="85"/>
    </location>
</feature>
<evidence type="ECO:0000256" key="7">
    <source>
        <dbReference type="ARBA" id="ARBA00023136"/>
    </source>
</evidence>
<dbReference type="AlphaFoldDB" id="M1PPJ8"/>
<dbReference type="PANTHER" id="PTHR48085:SF5">
    <property type="entry name" value="CADMIUM_ZINC-TRANSPORTING ATPASE HMA4-RELATED"/>
    <property type="match status" value="1"/>
</dbReference>
<dbReference type="NCBIfam" id="TIGR01511">
    <property type="entry name" value="ATPase-IB1_Cu"/>
    <property type="match status" value="1"/>
</dbReference>
<dbReference type="NCBIfam" id="TIGR01525">
    <property type="entry name" value="ATPase-IB_hvy"/>
    <property type="match status" value="1"/>
</dbReference>
<keyword evidence="6 8" id="KW-1133">Transmembrane helix</keyword>
<dbReference type="InterPro" id="IPR059000">
    <property type="entry name" value="ATPase_P-type_domA"/>
</dbReference>
<dbReference type="InterPro" id="IPR001757">
    <property type="entry name" value="P_typ_ATPase"/>
</dbReference>
<dbReference type="Pfam" id="PF00122">
    <property type="entry name" value="E1-E2_ATPase"/>
    <property type="match status" value="1"/>
</dbReference>
<evidence type="ECO:0000259" key="9">
    <source>
        <dbReference type="Pfam" id="PF00122"/>
    </source>
</evidence>